<dbReference type="InterPro" id="IPR036691">
    <property type="entry name" value="Endo/exonu/phosph_ase_sf"/>
</dbReference>
<keyword evidence="2" id="KW-0378">Hydrolase</keyword>
<feature type="domain" description="Endonuclease/exonuclease/phosphatase" evidence="1">
    <location>
        <begin position="41"/>
        <end position="199"/>
    </location>
</feature>
<dbReference type="Gene3D" id="3.60.10.10">
    <property type="entry name" value="Endonuclease/exonuclease/phosphatase"/>
    <property type="match status" value="1"/>
</dbReference>
<dbReference type="GO" id="GO:0004519">
    <property type="term" value="F:endonuclease activity"/>
    <property type="evidence" value="ECO:0007669"/>
    <property type="project" value="UniProtKB-KW"/>
</dbReference>
<keyword evidence="2" id="KW-0540">Nuclease</keyword>
<dbReference type="EMBL" id="JBHPKH010000149">
    <property type="protein sequence ID" value="MFC1573401.1"/>
    <property type="molecule type" value="Genomic_DNA"/>
</dbReference>
<reference evidence="2 3" key="1">
    <citation type="submission" date="2024-09" db="EMBL/GenBank/DDBJ databases">
        <authorList>
            <person name="D'Angelo T."/>
        </authorList>
    </citation>
    <scope>NUCLEOTIDE SEQUENCE [LARGE SCALE GENOMIC DNA]</scope>
    <source>
        <strain evidence="2">SAG AM-320-E07</strain>
    </source>
</reference>
<keyword evidence="2" id="KW-0255">Endonuclease</keyword>
<comment type="caution">
    <text evidence="2">The sequence shown here is derived from an EMBL/GenBank/DDBJ whole genome shotgun (WGS) entry which is preliminary data.</text>
</comment>
<dbReference type="Proteomes" id="UP001593833">
    <property type="component" value="Unassembled WGS sequence"/>
</dbReference>
<sequence>MSRTRWNLALAALVILALAIAITSPTCNIPRHPGWERQRLVTANILYTNNQIATVTDQLVNLDADLILVLEWTGSNLAVERLATQGYVLRADSRRPGTAGSCVLLREGIEAEFEVVASPVAGQCTMPVTTGRIKLGPHWLSVIGMHAPPPIDICGDKNAEFLGAIADWFDRGRLRHDIGSAVAADPVVLLGDLNAIPLSKKVAAFRTATPD</sequence>
<evidence type="ECO:0000259" key="1">
    <source>
        <dbReference type="Pfam" id="PF03372"/>
    </source>
</evidence>
<organism evidence="2 3">
    <name type="scientific">Eiseniibacteriota bacterium</name>
    <dbReference type="NCBI Taxonomy" id="2212470"/>
    <lineage>
        <taxon>Bacteria</taxon>
        <taxon>Candidatus Eiseniibacteriota</taxon>
    </lineage>
</organism>
<proteinExistence type="predicted"/>
<accession>A0ABV6YM52</accession>
<dbReference type="InterPro" id="IPR005135">
    <property type="entry name" value="Endo/exonuclease/phosphatase"/>
</dbReference>
<protein>
    <submittedName>
        <fullName evidence="2">Endonuclease/exonuclease/phosphatase family protein</fullName>
    </submittedName>
</protein>
<dbReference type="Pfam" id="PF03372">
    <property type="entry name" value="Exo_endo_phos"/>
    <property type="match status" value="1"/>
</dbReference>
<keyword evidence="3" id="KW-1185">Reference proteome</keyword>
<name>A0ABV6YM52_UNCEI</name>
<dbReference type="SUPFAM" id="SSF56219">
    <property type="entry name" value="DNase I-like"/>
    <property type="match status" value="1"/>
</dbReference>
<gene>
    <name evidence="2" type="ORF">ACFL6M_07370</name>
</gene>
<evidence type="ECO:0000313" key="2">
    <source>
        <dbReference type="EMBL" id="MFC1573401.1"/>
    </source>
</evidence>
<evidence type="ECO:0000313" key="3">
    <source>
        <dbReference type="Proteomes" id="UP001593833"/>
    </source>
</evidence>